<reference evidence="12 13" key="1">
    <citation type="submission" date="2023-12" db="EMBL/GenBank/DDBJ databases">
        <title>A high-quality genome assembly for Dillenia turbinata (Dilleniales).</title>
        <authorList>
            <person name="Chanderbali A."/>
        </authorList>
    </citation>
    <scope>NUCLEOTIDE SEQUENCE [LARGE SCALE GENOMIC DNA]</scope>
    <source>
        <strain evidence="12">LSX21</strain>
        <tissue evidence="12">Leaf</tissue>
    </source>
</reference>
<dbReference type="InterPro" id="IPR001179">
    <property type="entry name" value="PPIase_FKBP_dom"/>
</dbReference>
<evidence type="ECO:0000256" key="2">
    <source>
        <dbReference type="ARBA" id="ARBA00006577"/>
    </source>
</evidence>
<evidence type="ECO:0000256" key="5">
    <source>
        <dbReference type="ARBA" id="ARBA00022803"/>
    </source>
</evidence>
<keyword evidence="7 8" id="KW-0413">Isomerase</keyword>
<dbReference type="GO" id="GO:0003755">
    <property type="term" value="F:peptidyl-prolyl cis-trans isomerase activity"/>
    <property type="evidence" value="ECO:0007669"/>
    <property type="project" value="UniProtKB-KW"/>
</dbReference>
<dbReference type="SUPFAM" id="SSF48452">
    <property type="entry name" value="TPR-like"/>
    <property type="match status" value="1"/>
</dbReference>
<feature type="repeat" description="TPR" evidence="9">
    <location>
        <begin position="480"/>
        <end position="513"/>
    </location>
</feature>
<keyword evidence="4" id="KW-0677">Repeat</keyword>
<dbReference type="PROSITE" id="PS50005">
    <property type="entry name" value="TPR"/>
    <property type="match status" value="1"/>
</dbReference>
<evidence type="ECO:0000313" key="12">
    <source>
        <dbReference type="EMBL" id="KAK6942125.1"/>
    </source>
</evidence>
<dbReference type="SUPFAM" id="SSF54534">
    <property type="entry name" value="FKBP-like"/>
    <property type="match status" value="3"/>
</dbReference>
<evidence type="ECO:0000256" key="9">
    <source>
        <dbReference type="PROSITE-ProRule" id="PRU00339"/>
    </source>
</evidence>
<evidence type="ECO:0000256" key="8">
    <source>
        <dbReference type="PROSITE-ProRule" id="PRU00277"/>
    </source>
</evidence>
<evidence type="ECO:0000256" key="4">
    <source>
        <dbReference type="ARBA" id="ARBA00022737"/>
    </source>
</evidence>
<comment type="similarity">
    <text evidence="2">Belongs to the FKBP-type PPIase family.</text>
</comment>
<dbReference type="SMART" id="SM00028">
    <property type="entry name" value="TPR"/>
    <property type="match status" value="2"/>
</dbReference>
<feature type="region of interest" description="Disordered" evidence="10">
    <location>
        <begin position="1"/>
        <end position="22"/>
    </location>
</feature>
<comment type="catalytic activity">
    <reaction evidence="1 8">
        <text>[protein]-peptidylproline (omega=180) = [protein]-peptidylproline (omega=0)</text>
        <dbReference type="Rhea" id="RHEA:16237"/>
        <dbReference type="Rhea" id="RHEA-COMP:10747"/>
        <dbReference type="Rhea" id="RHEA-COMP:10748"/>
        <dbReference type="ChEBI" id="CHEBI:83833"/>
        <dbReference type="ChEBI" id="CHEBI:83834"/>
        <dbReference type="EC" id="5.2.1.8"/>
    </reaction>
</comment>
<feature type="domain" description="PPIase FKBP-type" evidence="11">
    <location>
        <begin position="285"/>
        <end position="372"/>
    </location>
</feature>
<evidence type="ECO:0000256" key="6">
    <source>
        <dbReference type="ARBA" id="ARBA00023110"/>
    </source>
</evidence>
<dbReference type="InterPro" id="IPR046357">
    <property type="entry name" value="PPIase_dom_sf"/>
</dbReference>
<evidence type="ECO:0000256" key="7">
    <source>
        <dbReference type="ARBA" id="ARBA00023235"/>
    </source>
</evidence>
<evidence type="ECO:0000256" key="3">
    <source>
        <dbReference type="ARBA" id="ARBA00013194"/>
    </source>
</evidence>
<name>A0AAN8VXE4_9MAGN</name>
<evidence type="ECO:0000256" key="10">
    <source>
        <dbReference type="SAM" id="MobiDB-lite"/>
    </source>
</evidence>
<dbReference type="Gene3D" id="3.10.50.40">
    <property type="match status" value="3"/>
</dbReference>
<evidence type="ECO:0000259" key="11">
    <source>
        <dbReference type="PROSITE" id="PS50059"/>
    </source>
</evidence>
<keyword evidence="6 8" id="KW-0697">Rotamase</keyword>
<protein>
    <recommendedName>
        <fullName evidence="3 8">peptidylprolyl isomerase</fullName>
        <ecNumber evidence="3 8">5.2.1.8</ecNumber>
    </recommendedName>
</protein>
<dbReference type="InterPro" id="IPR011990">
    <property type="entry name" value="TPR-like_helical_dom_sf"/>
</dbReference>
<sequence length="546" mass="61287">MANSSNSNSTPESGISGIPDREIGSQGLRKRILRRGVSWRTPFPGDEVEVHYNGRVEGGERIGSSHDRGTPFRFKLGQREVIEGWDDGVATMKKGEKCILTIPPELGYGEAGSPPLIPPNSILIFEVELLSWNSIRDLKGDGGILKKITREGEGWATPGDADEVLAVLVVPVIYDTKLENGTSLSKSDIGVEFHINDGHICPAISHALKTMRKGEKAELSVKFHYGFGKFGNECLRVYDAIPSKSNLNIKLELVSWKRVIDVTGDGKVLKKIIKAGQGFDRPNEGATIKVVYAGKFRDGTVFCQKGTNEDPFEFVSFEEQINEGLDRAIMTMRKGEQALVTISSDFLFDHDVPQRMFEDSTCLYEVELIDFTKDKPFWKMDTLEKLNACETRKLEGNALFQAGKFCRASKKYEKERLDALKCAVKYVEFDHTFTDEDRSLANALKLSCYLNNAACKVKLGEYLDAVTLCSKVLEFDSSNVKALYRRSQSYLRTSELEKAEADIKRALTIDPTNRDVRMEYKTLKDRQKEYAKYQAGIFSTMLSKMC</sequence>
<dbReference type="EMBL" id="JBAMMX010000004">
    <property type="protein sequence ID" value="KAK6942125.1"/>
    <property type="molecule type" value="Genomic_DNA"/>
</dbReference>
<dbReference type="InterPro" id="IPR019734">
    <property type="entry name" value="TPR_rpt"/>
</dbReference>
<accession>A0AAN8VXE4</accession>
<feature type="domain" description="PPIase FKBP-type" evidence="11">
    <location>
        <begin position="45"/>
        <end position="133"/>
    </location>
</feature>
<dbReference type="AlphaFoldDB" id="A0AAN8VXE4"/>
<dbReference type="Pfam" id="PF00254">
    <property type="entry name" value="FKBP_C"/>
    <property type="match status" value="3"/>
</dbReference>
<keyword evidence="13" id="KW-1185">Reference proteome</keyword>
<dbReference type="FunFam" id="3.10.50.40:FF:000006">
    <property type="entry name" value="Peptidyl-prolyl cis-trans isomerase"/>
    <property type="match status" value="1"/>
</dbReference>
<dbReference type="PANTHER" id="PTHR46512:SF11">
    <property type="entry name" value="PEPTIDYLPROLYL ISOMERASE"/>
    <property type="match status" value="1"/>
</dbReference>
<organism evidence="12 13">
    <name type="scientific">Dillenia turbinata</name>
    <dbReference type="NCBI Taxonomy" id="194707"/>
    <lineage>
        <taxon>Eukaryota</taxon>
        <taxon>Viridiplantae</taxon>
        <taxon>Streptophyta</taxon>
        <taxon>Embryophyta</taxon>
        <taxon>Tracheophyta</taxon>
        <taxon>Spermatophyta</taxon>
        <taxon>Magnoliopsida</taxon>
        <taxon>eudicotyledons</taxon>
        <taxon>Gunneridae</taxon>
        <taxon>Pentapetalae</taxon>
        <taxon>Dilleniales</taxon>
        <taxon>Dilleniaceae</taxon>
        <taxon>Dillenia</taxon>
    </lineage>
</organism>
<evidence type="ECO:0000256" key="1">
    <source>
        <dbReference type="ARBA" id="ARBA00000971"/>
    </source>
</evidence>
<feature type="compositionally biased region" description="Polar residues" evidence="10">
    <location>
        <begin position="1"/>
        <end position="13"/>
    </location>
</feature>
<proteinExistence type="inferred from homology"/>
<feature type="domain" description="PPIase FKBP-type" evidence="11">
    <location>
        <begin position="167"/>
        <end position="257"/>
    </location>
</feature>
<dbReference type="InterPro" id="IPR050754">
    <property type="entry name" value="FKBP4/5/8-like"/>
</dbReference>
<dbReference type="PANTHER" id="PTHR46512">
    <property type="entry name" value="PEPTIDYLPROLYL ISOMERASE"/>
    <property type="match status" value="1"/>
</dbReference>
<dbReference type="Gene3D" id="1.25.40.10">
    <property type="entry name" value="Tetratricopeptide repeat domain"/>
    <property type="match status" value="1"/>
</dbReference>
<comment type="caution">
    <text evidence="12">The sequence shown here is derived from an EMBL/GenBank/DDBJ whole genome shotgun (WGS) entry which is preliminary data.</text>
</comment>
<dbReference type="PROSITE" id="PS50059">
    <property type="entry name" value="FKBP_PPIASE"/>
    <property type="match status" value="3"/>
</dbReference>
<dbReference type="FunFam" id="1.25.40.10:FF:000008">
    <property type="entry name" value="Peptidylprolyl isomerase"/>
    <property type="match status" value="1"/>
</dbReference>
<dbReference type="EC" id="5.2.1.8" evidence="3 8"/>
<gene>
    <name evidence="12" type="ORF">RJ641_027502</name>
</gene>
<evidence type="ECO:0000313" key="13">
    <source>
        <dbReference type="Proteomes" id="UP001370490"/>
    </source>
</evidence>
<dbReference type="Proteomes" id="UP001370490">
    <property type="component" value="Unassembled WGS sequence"/>
</dbReference>
<keyword evidence="5 9" id="KW-0802">TPR repeat</keyword>